<dbReference type="CDD" id="cd00248">
    <property type="entry name" value="Mth938-like"/>
    <property type="match status" value="1"/>
</dbReference>
<dbReference type="KEGG" id="dvn:HQ394_18060"/>
<reference evidence="1 2" key="1">
    <citation type="submission" date="2020-05" db="EMBL/GenBank/DDBJ databases">
        <title>Complete closed genome sequence of Defluviicoccus vanus.</title>
        <authorList>
            <person name="Bessarab I."/>
            <person name="Arumugam K."/>
            <person name="Maszenan A.M."/>
            <person name="Seviour R.J."/>
            <person name="Williams R.B."/>
        </authorList>
    </citation>
    <scope>NUCLEOTIDE SEQUENCE [LARGE SCALE GENOMIC DNA]</scope>
    <source>
        <strain evidence="1 2">Ben 114</strain>
    </source>
</reference>
<proteinExistence type="predicted"/>
<protein>
    <recommendedName>
        <fullName evidence="3">Mth938-like domain-containing protein</fullName>
    </recommendedName>
</protein>
<sequence>MDITPRPGAGKQLITSYGDGGFKISGKRYEGSLLVFPNRTHPWPVVTLGDVSLDSLMPVTRTEEGVRLLIVGCGRQFSPTPLAMQQALFKLGVALEWMDTGAACRTYNVLVLEGREVAAALLAVN</sequence>
<dbReference type="EMBL" id="CP053923">
    <property type="protein sequence ID" value="QNT71419.1"/>
    <property type="molecule type" value="Genomic_DNA"/>
</dbReference>
<accession>A0A7H1N6T3</accession>
<dbReference type="AlphaFoldDB" id="A0A7H1N6T3"/>
<evidence type="ECO:0000313" key="1">
    <source>
        <dbReference type="EMBL" id="QNT71419.1"/>
    </source>
</evidence>
<dbReference type="Pfam" id="PF04430">
    <property type="entry name" value="DUF498"/>
    <property type="match status" value="1"/>
</dbReference>
<evidence type="ECO:0008006" key="3">
    <source>
        <dbReference type="Google" id="ProtNLM"/>
    </source>
</evidence>
<evidence type="ECO:0000313" key="2">
    <source>
        <dbReference type="Proteomes" id="UP000516369"/>
    </source>
</evidence>
<dbReference type="Proteomes" id="UP000516369">
    <property type="component" value="Chromosome"/>
</dbReference>
<dbReference type="PANTHER" id="PTHR21192:SF2">
    <property type="entry name" value="NADH DEHYDROGENASE [UBIQUINONE] 1 ALPHA SUBCOMPLEX ASSEMBLY FACTOR 3"/>
    <property type="match status" value="1"/>
</dbReference>
<dbReference type="InterPro" id="IPR036748">
    <property type="entry name" value="MTH938-like_sf"/>
</dbReference>
<keyword evidence="2" id="KW-1185">Reference proteome</keyword>
<dbReference type="Gene3D" id="3.40.1230.10">
    <property type="entry name" value="MTH938-like"/>
    <property type="match status" value="1"/>
</dbReference>
<dbReference type="InterPro" id="IPR007523">
    <property type="entry name" value="NDUFAF3/AAMDC"/>
</dbReference>
<name>A0A7H1N6T3_9PROT</name>
<gene>
    <name evidence="1" type="ORF">HQ394_18060</name>
</gene>
<dbReference type="PANTHER" id="PTHR21192">
    <property type="entry name" value="NUCLEAR PROTEIN E3-3"/>
    <property type="match status" value="1"/>
</dbReference>
<organism evidence="1 2">
    <name type="scientific">Defluviicoccus vanus</name>
    <dbReference type="NCBI Taxonomy" id="111831"/>
    <lineage>
        <taxon>Bacteria</taxon>
        <taxon>Pseudomonadati</taxon>
        <taxon>Pseudomonadota</taxon>
        <taxon>Alphaproteobacteria</taxon>
        <taxon>Rhodospirillales</taxon>
        <taxon>Rhodospirillaceae</taxon>
        <taxon>Defluviicoccus</taxon>
    </lineage>
</organism>
<dbReference type="SUPFAM" id="SSF64076">
    <property type="entry name" value="MTH938-like"/>
    <property type="match status" value="1"/>
</dbReference>